<accession>A0A0B2UTU9</accession>
<proteinExistence type="predicted"/>
<feature type="transmembrane region" description="Helical" evidence="1">
    <location>
        <begin position="43"/>
        <end position="63"/>
    </location>
</feature>
<evidence type="ECO:0000256" key="1">
    <source>
        <dbReference type="SAM" id="Phobius"/>
    </source>
</evidence>
<keyword evidence="1" id="KW-0472">Membrane</keyword>
<organism evidence="2 3">
    <name type="scientific">Toxocara canis</name>
    <name type="common">Canine roundworm</name>
    <dbReference type="NCBI Taxonomy" id="6265"/>
    <lineage>
        <taxon>Eukaryota</taxon>
        <taxon>Metazoa</taxon>
        <taxon>Ecdysozoa</taxon>
        <taxon>Nematoda</taxon>
        <taxon>Chromadorea</taxon>
        <taxon>Rhabditida</taxon>
        <taxon>Spirurina</taxon>
        <taxon>Ascaridomorpha</taxon>
        <taxon>Ascaridoidea</taxon>
        <taxon>Toxocaridae</taxon>
        <taxon>Toxocara</taxon>
    </lineage>
</organism>
<dbReference type="AlphaFoldDB" id="A0A0B2UTU9"/>
<gene>
    <name evidence="2" type="ORF">Tcan_12144</name>
</gene>
<keyword evidence="1" id="KW-0812">Transmembrane</keyword>
<dbReference type="Proteomes" id="UP000031036">
    <property type="component" value="Unassembled WGS sequence"/>
</dbReference>
<reference evidence="2 3" key="1">
    <citation type="submission" date="2014-11" db="EMBL/GenBank/DDBJ databases">
        <title>Genetic blueprint of the zoonotic pathogen Toxocara canis.</title>
        <authorList>
            <person name="Zhu X.-Q."/>
            <person name="Korhonen P.K."/>
            <person name="Cai H."/>
            <person name="Young N.D."/>
            <person name="Nejsum P."/>
            <person name="von Samson-Himmelstjerna G."/>
            <person name="Boag P.R."/>
            <person name="Tan P."/>
            <person name="Li Q."/>
            <person name="Min J."/>
            <person name="Yang Y."/>
            <person name="Wang X."/>
            <person name="Fang X."/>
            <person name="Hall R.S."/>
            <person name="Hofmann A."/>
            <person name="Sternberg P.W."/>
            <person name="Jex A.R."/>
            <person name="Gasser R.B."/>
        </authorList>
    </citation>
    <scope>NUCLEOTIDE SEQUENCE [LARGE SCALE GENOMIC DNA]</scope>
    <source>
        <strain evidence="2">PN_DK_2014</strain>
    </source>
</reference>
<comment type="caution">
    <text evidence="2">The sequence shown here is derived from an EMBL/GenBank/DDBJ whole genome shotgun (WGS) entry which is preliminary data.</text>
</comment>
<dbReference type="STRING" id="6265.A0A0B2UTU9"/>
<dbReference type="EMBL" id="JPKZ01003266">
    <property type="protein sequence ID" value="KHN72275.1"/>
    <property type="molecule type" value="Genomic_DNA"/>
</dbReference>
<keyword evidence="3" id="KW-1185">Reference proteome</keyword>
<evidence type="ECO:0000313" key="2">
    <source>
        <dbReference type="EMBL" id="KHN72275.1"/>
    </source>
</evidence>
<keyword evidence="1" id="KW-1133">Transmembrane helix</keyword>
<sequence>MPVEKSAVAMKGTTPGKERNILYSTFKERDEGVRKGTSCKTTIAAVFVTLLGLALLLTAGGQLTCDSRGVMDEEVLLIGNEDIEEPDDENKKLQFVYDKLNHELRKKVEQNWMKICRHDDILITTIRWISERDPVEAARQLFGREDIQNAAKIGDAFGIRCSDQKPEELTLEEQRGRDEDFVFNASLVSSRCNDKKDEPSSESTNVDEERAPIMDDRASFEPNRSGRAYDRINEVIEVQEPRQDMVSVATEQYIRAEAIQCMKSVRQIRTYNILRIGMEQSSDTSSIQAIRHDECWQLWKAKELDEITVRSVAKDIWMSTEDAKSFYEWLEE</sequence>
<name>A0A0B2UTU9_TOXCA</name>
<evidence type="ECO:0000313" key="3">
    <source>
        <dbReference type="Proteomes" id="UP000031036"/>
    </source>
</evidence>
<protein>
    <submittedName>
        <fullName evidence="2">Uncharacterized protein</fullName>
    </submittedName>
</protein>